<evidence type="ECO:0000313" key="2">
    <source>
        <dbReference type="EMBL" id="THB60200.1"/>
    </source>
</evidence>
<dbReference type="AlphaFoldDB" id="A0A4S3B379"/>
<dbReference type="CDD" id="cd05289">
    <property type="entry name" value="MDR_like_2"/>
    <property type="match status" value="1"/>
</dbReference>
<dbReference type="InterPro" id="IPR052733">
    <property type="entry name" value="Chloroplast_QOR"/>
</dbReference>
<dbReference type="EMBL" id="SDGV01000033">
    <property type="protein sequence ID" value="THB60200.1"/>
    <property type="molecule type" value="Genomic_DNA"/>
</dbReference>
<protein>
    <submittedName>
        <fullName evidence="2">NADP-dependent oxidoreductase</fullName>
    </submittedName>
</protein>
<dbReference type="Gene3D" id="3.90.180.10">
    <property type="entry name" value="Medium-chain alcohol dehydrogenases, catalytic domain"/>
    <property type="match status" value="1"/>
</dbReference>
<dbReference type="SMART" id="SM00829">
    <property type="entry name" value="PKS_ER"/>
    <property type="match status" value="1"/>
</dbReference>
<dbReference type="InterPro" id="IPR013149">
    <property type="entry name" value="ADH-like_C"/>
</dbReference>
<sequence length="318" mass="35041">MFKGKAIGFDHYGEVDVFEERDLIFKLTDKKPILIKVERAALNPIDISIRKGLLANGRPLNRFRVLGNEVQGEVIALDPSVTGFSIGDKVIALVPSGGNAEYLAVAAKNVFKIPNEMPLEIAASYPMVAETAYWALNPYFYELKSGDTLAIIGASGSVGSLVLQFARSKKITIIAVAGKNNSEYVKKLGADMVVDYRDPIAVNEHANQADFVINASLFNSGEDVGVTLVKEGGTLLGLNGVPEKVCNKRVTMKNLDRTKEMTYQKAIPFVLEFYRQHDVEFQIDRSMPLTLEGIKEAHHLFEDKKTSGKIVLENPTIH</sequence>
<dbReference type="Gene3D" id="3.40.50.720">
    <property type="entry name" value="NAD(P)-binding Rossmann-like Domain"/>
    <property type="match status" value="1"/>
</dbReference>
<gene>
    <name evidence="2" type="ORF">ESZ54_11655</name>
</gene>
<dbReference type="InterPro" id="IPR011032">
    <property type="entry name" value="GroES-like_sf"/>
</dbReference>
<reference evidence="2 3" key="1">
    <citation type="submission" date="2019-01" db="EMBL/GenBank/DDBJ databases">
        <title>Vagococcus silagei sp. nov. isolated from brewer's grain.</title>
        <authorList>
            <person name="Guu J.-R."/>
        </authorList>
    </citation>
    <scope>NUCLEOTIDE SEQUENCE [LARGE SCALE GENOMIC DNA]</scope>
    <source>
        <strain evidence="2 3">2B-2</strain>
    </source>
</reference>
<accession>A0A4S3B379</accession>
<organism evidence="2 3">
    <name type="scientific">Vagococcus silagei</name>
    <dbReference type="NCBI Taxonomy" id="2508885"/>
    <lineage>
        <taxon>Bacteria</taxon>
        <taxon>Bacillati</taxon>
        <taxon>Bacillota</taxon>
        <taxon>Bacilli</taxon>
        <taxon>Lactobacillales</taxon>
        <taxon>Enterococcaceae</taxon>
        <taxon>Vagococcus</taxon>
    </lineage>
</organism>
<dbReference type="OrthoDB" id="9792162at2"/>
<dbReference type="GO" id="GO:0016491">
    <property type="term" value="F:oxidoreductase activity"/>
    <property type="evidence" value="ECO:0007669"/>
    <property type="project" value="InterPro"/>
</dbReference>
<dbReference type="InterPro" id="IPR020843">
    <property type="entry name" value="ER"/>
</dbReference>
<keyword evidence="3" id="KW-1185">Reference proteome</keyword>
<name>A0A4S3B379_9ENTE</name>
<dbReference type="RefSeq" id="WP_136137830.1">
    <property type="nucleotide sequence ID" value="NZ_SDGV01000033.1"/>
</dbReference>
<dbReference type="InterPro" id="IPR013154">
    <property type="entry name" value="ADH-like_N"/>
</dbReference>
<proteinExistence type="predicted"/>
<dbReference type="PANTHER" id="PTHR44013">
    <property type="entry name" value="ZINC-TYPE ALCOHOL DEHYDROGENASE-LIKE PROTEIN C16A3.02C"/>
    <property type="match status" value="1"/>
</dbReference>
<evidence type="ECO:0000259" key="1">
    <source>
        <dbReference type="SMART" id="SM00829"/>
    </source>
</evidence>
<dbReference type="Pfam" id="PF08240">
    <property type="entry name" value="ADH_N"/>
    <property type="match status" value="1"/>
</dbReference>
<dbReference type="PANTHER" id="PTHR44013:SF1">
    <property type="entry name" value="ZINC-TYPE ALCOHOL DEHYDROGENASE-LIKE PROTEIN C16A3.02C"/>
    <property type="match status" value="1"/>
</dbReference>
<dbReference type="Proteomes" id="UP000310506">
    <property type="component" value="Unassembled WGS sequence"/>
</dbReference>
<dbReference type="SUPFAM" id="SSF51735">
    <property type="entry name" value="NAD(P)-binding Rossmann-fold domains"/>
    <property type="match status" value="1"/>
</dbReference>
<comment type="caution">
    <text evidence="2">The sequence shown here is derived from an EMBL/GenBank/DDBJ whole genome shotgun (WGS) entry which is preliminary data.</text>
</comment>
<dbReference type="InterPro" id="IPR036291">
    <property type="entry name" value="NAD(P)-bd_dom_sf"/>
</dbReference>
<evidence type="ECO:0000313" key="3">
    <source>
        <dbReference type="Proteomes" id="UP000310506"/>
    </source>
</evidence>
<dbReference type="SUPFAM" id="SSF50129">
    <property type="entry name" value="GroES-like"/>
    <property type="match status" value="1"/>
</dbReference>
<feature type="domain" description="Enoyl reductase (ER)" evidence="1">
    <location>
        <begin position="13"/>
        <end position="312"/>
    </location>
</feature>
<dbReference type="Pfam" id="PF00107">
    <property type="entry name" value="ADH_zinc_N"/>
    <property type="match status" value="1"/>
</dbReference>